<keyword evidence="2" id="KW-1185">Reference proteome</keyword>
<dbReference type="OrthoDB" id="44190at2157"/>
<comment type="caution">
    <text evidence="1">The sequence shown here is derived from an EMBL/GenBank/DDBJ whole genome shotgun (WGS) entry which is preliminary data.</text>
</comment>
<proteinExistence type="predicted"/>
<dbReference type="AlphaFoldDB" id="A0A031LUC8"/>
<protein>
    <submittedName>
        <fullName evidence="1">Uncharacterized protein</fullName>
    </submittedName>
</protein>
<gene>
    <name evidence="1" type="ORF">CM19_01435</name>
</gene>
<dbReference type="RefSeq" id="WP_048098620.1">
    <property type="nucleotide sequence ID" value="NZ_JFZT01000015.1"/>
</dbReference>
<sequence length="73" mass="8370">MYSLSNVSSSADLDYSMNMSSNFYQVEIREFDDGVYISFGGEPFNAESHDANVQIWRDKDGRIVAIDIFYDEP</sequence>
<organism evidence="1 2">
    <name type="scientific">Candidatus Acidianus copahuensis</name>
    <dbReference type="NCBI Taxonomy" id="1160895"/>
    <lineage>
        <taxon>Archaea</taxon>
        <taxon>Thermoproteota</taxon>
        <taxon>Thermoprotei</taxon>
        <taxon>Sulfolobales</taxon>
        <taxon>Sulfolobaceae</taxon>
        <taxon>Acidianus</taxon>
    </lineage>
</organism>
<evidence type="ECO:0000313" key="2">
    <source>
        <dbReference type="Proteomes" id="UP000024332"/>
    </source>
</evidence>
<name>A0A031LUC8_9CREN</name>
<dbReference type="Proteomes" id="UP000024332">
    <property type="component" value="Unassembled WGS sequence"/>
</dbReference>
<reference evidence="1 2" key="1">
    <citation type="submission" date="2014-03" db="EMBL/GenBank/DDBJ databases">
        <title>Draft genome sequence of the novel thermoacidophilic archaea Acidianus copahuensis ALE1 strain, isolated from Copahue volcanic area in Neuquen Argentina.</title>
        <authorList>
            <person name="Urbieta M.S."/>
            <person name="Rascovan N."/>
            <person name="Castro C."/>
            <person name="Revale S."/>
            <person name="Giaveno M.A."/>
            <person name="Vazquez M.P."/>
            <person name="Donati E.R."/>
        </authorList>
    </citation>
    <scope>NUCLEOTIDE SEQUENCE [LARGE SCALE GENOMIC DNA]</scope>
    <source>
        <strain evidence="1 2">ALE1</strain>
    </source>
</reference>
<evidence type="ECO:0000313" key="1">
    <source>
        <dbReference type="EMBL" id="EZQ11375.1"/>
    </source>
</evidence>
<accession>A0A031LUC8</accession>
<dbReference type="STRING" id="1160895.CM19_01435"/>
<dbReference type="EMBL" id="JFZT01000015">
    <property type="protein sequence ID" value="EZQ11375.1"/>
    <property type="molecule type" value="Genomic_DNA"/>
</dbReference>